<protein>
    <submittedName>
        <fullName evidence="1">Uncharacterized protein</fullName>
    </submittedName>
</protein>
<reference evidence="1 2" key="1">
    <citation type="submission" date="2020-10" db="EMBL/GenBank/DDBJ databases">
        <title>Phylogeny of dyella-like bacteria.</title>
        <authorList>
            <person name="Fu J."/>
        </authorList>
    </citation>
    <scope>NUCLEOTIDE SEQUENCE [LARGE SCALE GENOMIC DNA]</scope>
    <source>
        <strain evidence="1 2">Gsoil3046</strain>
    </source>
</reference>
<sequence length="234" mass="25569">MSERCVHPEGIDVLRHTLNFETDVTAVFDGATTDGSPRSKLTTIFLGLAHEHWLSLRVLMAEGLSHSAIGLLRLQFEATLKGFWVHFAAADPWIEKAGVIREVNDQLVEPDLPNVGEMLKDVERTAPPKAFALLDQFKSVAWRQLNSYVHGGMHALANFGGEFPAAFLVQIVANANGVYSLAATLAASLSNDPQRVQLAIASQFAHPECLPPFTNNPYLNFDLGRPSPTPDNAD</sequence>
<dbReference type="Pfam" id="PF22491">
    <property type="entry name" value="DUF6988"/>
    <property type="match status" value="1"/>
</dbReference>
<organism evidence="1 2">
    <name type="scientific">Dyella ginsengisoli</name>
    <dbReference type="NCBI Taxonomy" id="363848"/>
    <lineage>
        <taxon>Bacteria</taxon>
        <taxon>Pseudomonadati</taxon>
        <taxon>Pseudomonadota</taxon>
        <taxon>Gammaproteobacteria</taxon>
        <taxon>Lysobacterales</taxon>
        <taxon>Rhodanobacteraceae</taxon>
        <taxon>Dyella</taxon>
    </lineage>
</organism>
<evidence type="ECO:0000313" key="1">
    <source>
        <dbReference type="EMBL" id="MFK2904940.1"/>
    </source>
</evidence>
<gene>
    <name evidence="1" type="ORF">ISP17_13345</name>
</gene>
<proteinExistence type="predicted"/>
<evidence type="ECO:0000313" key="2">
    <source>
        <dbReference type="Proteomes" id="UP001620460"/>
    </source>
</evidence>
<name>A0ABW8JZ43_9GAMM</name>
<dbReference type="InterPro" id="IPR054257">
    <property type="entry name" value="DUF6988"/>
</dbReference>
<comment type="caution">
    <text evidence="1">The sequence shown here is derived from an EMBL/GenBank/DDBJ whole genome shotgun (WGS) entry which is preliminary data.</text>
</comment>
<dbReference type="RefSeq" id="WP_404633910.1">
    <property type="nucleotide sequence ID" value="NZ_JADIKM010000003.1"/>
</dbReference>
<keyword evidence="2" id="KW-1185">Reference proteome</keyword>
<dbReference type="Proteomes" id="UP001620460">
    <property type="component" value="Unassembled WGS sequence"/>
</dbReference>
<accession>A0ABW8JZ43</accession>
<dbReference type="EMBL" id="JADIKM010000003">
    <property type="protein sequence ID" value="MFK2904940.1"/>
    <property type="molecule type" value="Genomic_DNA"/>
</dbReference>